<keyword evidence="3" id="KW-1185">Reference proteome</keyword>
<dbReference type="STRING" id="1036808.A0A0C3A0Q7"/>
<proteinExistence type="predicted"/>
<sequence>MGYGKRIGPKDWRRNVGNTTSGDVPDATKLLSMLSHVGHMRDPRASSDMVPDEVWASLPPDPEVVELERRRTALKGGKYRVKGSPYEREVWLLTATIASRLARWKKTVKQLYRRYYFHNRPTWDLLQQANGEGPVEHDKPTAPRARRPGRASLPPTRRPKPRRASPALHQGRHMHGQSGGSEGPAPEFEDDLTQGAASASTSRPDAYVDAFDSDGSLIRSPTQSPALGDSSTLTQNSVSNLDYGLSQGLDLSRGLAAHIPPKPAQQYAPSLVTELGYTQIMS</sequence>
<evidence type="ECO:0000313" key="3">
    <source>
        <dbReference type="Proteomes" id="UP000053989"/>
    </source>
</evidence>
<feature type="region of interest" description="Disordered" evidence="1">
    <location>
        <begin position="1"/>
        <end position="24"/>
    </location>
</feature>
<dbReference type="OrthoDB" id="3233000at2759"/>
<name>A0A0C3A0Q7_9AGAM</name>
<gene>
    <name evidence="2" type="ORF">SCLCIDRAFT_1146123</name>
</gene>
<dbReference type="HOGENOM" id="CLU_987508_0_0_1"/>
<dbReference type="EMBL" id="KN822014">
    <property type="protein sequence ID" value="KIM67238.1"/>
    <property type="molecule type" value="Genomic_DNA"/>
</dbReference>
<feature type="compositionally biased region" description="Polar residues" evidence="1">
    <location>
        <begin position="219"/>
        <end position="233"/>
    </location>
</feature>
<dbReference type="InParanoid" id="A0A0C3A0Q7"/>
<evidence type="ECO:0000313" key="2">
    <source>
        <dbReference type="EMBL" id="KIM67238.1"/>
    </source>
</evidence>
<dbReference type="Proteomes" id="UP000053989">
    <property type="component" value="Unassembled WGS sequence"/>
</dbReference>
<organism evidence="2 3">
    <name type="scientific">Scleroderma citrinum Foug A</name>
    <dbReference type="NCBI Taxonomy" id="1036808"/>
    <lineage>
        <taxon>Eukaryota</taxon>
        <taxon>Fungi</taxon>
        <taxon>Dikarya</taxon>
        <taxon>Basidiomycota</taxon>
        <taxon>Agaricomycotina</taxon>
        <taxon>Agaricomycetes</taxon>
        <taxon>Agaricomycetidae</taxon>
        <taxon>Boletales</taxon>
        <taxon>Sclerodermatineae</taxon>
        <taxon>Sclerodermataceae</taxon>
        <taxon>Scleroderma</taxon>
    </lineage>
</organism>
<accession>A0A0C3A0Q7</accession>
<protein>
    <submittedName>
        <fullName evidence="2">Uncharacterized protein</fullName>
    </submittedName>
</protein>
<dbReference type="AlphaFoldDB" id="A0A0C3A0Q7"/>
<evidence type="ECO:0000256" key="1">
    <source>
        <dbReference type="SAM" id="MobiDB-lite"/>
    </source>
</evidence>
<reference evidence="3" key="2">
    <citation type="submission" date="2015-01" db="EMBL/GenBank/DDBJ databases">
        <title>Evolutionary Origins and Diversification of the Mycorrhizal Mutualists.</title>
        <authorList>
            <consortium name="DOE Joint Genome Institute"/>
            <consortium name="Mycorrhizal Genomics Consortium"/>
            <person name="Kohler A."/>
            <person name="Kuo A."/>
            <person name="Nagy L.G."/>
            <person name="Floudas D."/>
            <person name="Copeland A."/>
            <person name="Barry K.W."/>
            <person name="Cichocki N."/>
            <person name="Veneault-Fourrey C."/>
            <person name="LaButti K."/>
            <person name="Lindquist E.A."/>
            <person name="Lipzen A."/>
            <person name="Lundell T."/>
            <person name="Morin E."/>
            <person name="Murat C."/>
            <person name="Riley R."/>
            <person name="Ohm R."/>
            <person name="Sun H."/>
            <person name="Tunlid A."/>
            <person name="Henrissat B."/>
            <person name="Grigoriev I.V."/>
            <person name="Hibbett D.S."/>
            <person name="Martin F."/>
        </authorList>
    </citation>
    <scope>NUCLEOTIDE SEQUENCE [LARGE SCALE GENOMIC DNA]</scope>
    <source>
        <strain evidence="3">Foug A</strain>
    </source>
</reference>
<feature type="region of interest" description="Disordered" evidence="1">
    <location>
        <begin position="130"/>
        <end position="233"/>
    </location>
</feature>
<reference evidence="2 3" key="1">
    <citation type="submission" date="2014-04" db="EMBL/GenBank/DDBJ databases">
        <authorList>
            <consortium name="DOE Joint Genome Institute"/>
            <person name="Kuo A."/>
            <person name="Kohler A."/>
            <person name="Nagy L.G."/>
            <person name="Floudas D."/>
            <person name="Copeland A."/>
            <person name="Barry K.W."/>
            <person name="Cichocki N."/>
            <person name="Veneault-Fourrey C."/>
            <person name="LaButti K."/>
            <person name="Lindquist E.A."/>
            <person name="Lipzen A."/>
            <person name="Lundell T."/>
            <person name="Morin E."/>
            <person name="Murat C."/>
            <person name="Sun H."/>
            <person name="Tunlid A."/>
            <person name="Henrissat B."/>
            <person name="Grigoriev I.V."/>
            <person name="Hibbett D.S."/>
            <person name="Martin F."/>
            <person name="Nordberg H.P."/>
            <person name="Cantor M.N."/>
            <person name="Hua S.X."/>
        </authorList>
    </citation>
    <scope>NUCLEOTIDE SEQUENCE [LARGE SCALE GENOMIC DNA]</scope>
    <source>
        <strain evidence="2 3">Foug A</strain>
    </source>
</reference>